<dbReference type="Pfam" id="PF13426">
    <property type="entry name" value="PAS_9"/>
    <property type="match status" value="1"/>
</dbReference>
<evidence type="ECO:0000256" key="1">
    <source>
        <dbReference type="ARBA" id="ARBA00000085"/>
    </source>
</evidence>
<feature type="domain" description="PAS" evidence="6">
    <location>
        <begin position="1"/>
        <end position="67"/>
    </location>
</feature>
<proteinExistence type="predicted"/>
<keyword evidence="4" id="KW-0175">Coiled coil</keyword>
<dbReference type="Pfam" id="PF02518">
    <property type="entry name" value="HATPase_c"/>
    <property type="match status" value="1"/>
</dbReference>
<dbReference type="SUPFAM" id="SSF55785">
    <property type="entry name" value="PYP-like sensor domain (PAS domain)"/>
    <property type="match status" value="2"/>
</dbReference>
<accession>A0A7W7Y4N1</accession>
<dbReference type="EMBL" id="JACHID010000007">
    <property type="protein sequence ID" value="MBB5022011.1"/>
    <property type="molecule type" value="Genomic_DNA"/>
</dbReference>
<dbReference type="InterPro" id="IPR005467">
    <property type="entry name" value="His_kinase_dom"/>
</dbReference>
<evidence type="ECO:0000313" key="8">
    <source>
        <dbReference type="Proteomes" id="UP000528322"/>
    </source>
</evidence>
<dbReference type="InterPro" id="IPR004358">
    <property type="entry name" value="Sig_transdc_His_kin-like_C"/>
</dbReference>
<evidence type="ECO:0000256" key="2">
    <source>
        <dbReference type="ARBA" id="ARBA00012438"/>
    </source>
</evidence>
<dbReference type="InterPro" id="IPR035965">
    <property type="entry name" value="PAS-like_dom_sf"/>
</dbReference>
<comment type="caution">
    <text evidence="7">The sequence shown here is derived from an EMBL/GenBank/DDBJ whole genome shotgun (WGS) entry which is preliminary data.</text>
</comment>
<dbReference type="InterPro" id="IPR036097">
    <property type="entry name" value="HisK_dim/P_sf"/>
</dbReference>
<keyword evidence="8" id="KW-1185">Reference proteome</keyword>
<feature type="domain" description="Histidine kinase" evidence="5">
    <location>
        <begin position="295"/>
        <end position="516"/>
    </location>
</feature>
<sequence>MYAAILDQLVIGLFALNREKEVIYWNRWMERSSGVSATDIQGITLDSLKEPISERFRAAVDDALHHGRSTLLSHSLHRTPLPLYASEYQREQGERIQQQVYVLPVVSDSGDRFCAIQVLDVTVANQREKLLRESDRRLRSLINALPDFICFKDECGRWLETNRAAAELLNLDVESFRGKTTTELFGTTPDILSQLKAQNDSQFCDGSAHHVTRKHVVDQEGKRRIFEVNRLAIDGQGDVVIGRDVTGYKEMEQQLRELNQTLEQRVREEMNKRLKQQRLLVQSSKMAAMGEMIQAITHQWKQPLNIISFLMQNLRDISRHQKFTPEAMEDAIEKTLQQIDFMAGTVEDFKDFFHPDKTKSAFDLREAIRQVENLLSQQFKLQQIEVKHHQVSDRQPMPPLIGYPNEFKQVILNLLNNAKDAIEAKRKHEGHQPGTIEVTVEFHQPDRFHVTIADNAGGIPAEAMEKLFTPYFTTKEDGTGIGLSLCRTIIEDHFAGSIEARNTSTGAQFIIELRNP</sequence>
<evidence type="ECO:0000259" key="5">
    <source>
        <dbReference type="PROSITE" id="PS50109"/>
    </source>
</evidence>
<dbReference type="Proteomes" id="UP000528322">
    <property type="component" value="Unassembled WGS sequence"/>
</dbReference>
<dbReference type="SMART" id="SM00091">
    <property type="entry name" value="PAS"/>
    <property type="match status" value="2"/>
</dbReference>
<name>A0A7W7Y4N1_9BACT</name>
<evidence type="ECO:0000313" key="7">
    <source>
        <dbReference type="EMBL" id="MBB5022011.1"/>
    </source>
</evidence>
<dbReference type="InterPro" id="IPR003661">
    <property type="entry name" value="HisK_dim/P_dom"/>
</dbReference>
<evidence type="ECO:0000256" key="4">
    <source>
        <dbReference type="SAM" id="Coils"/>
    </source>
</evidence>
<dbReference type="InterPro" id="IPR013656">
    <property type="entry name" value="PAS_4"/>
</dbReference>
<dbReference type="PRINTS" id="PR00344">
    <property type="entry name" value="BCTRLSENSOR"/>
</dbReference>
<feature type="coiled-coil region" evidence="4">
    <location>
        <begin position="245"/>
        <end position="272"/>
    </location>
</feature>
<dbReference type="SUPFAM" id="SSF55874">
    <property type="entry name" value="ATPase domain of HSP90 chaperone/DNA topoisomerase II/histidine kinase"/>
    <property type="match status" value="1"/>
</dbReference>
<dbReference type="SMART" id="SM00387">
    <property type="entry name" value="HATPase_c"/>
    <property type="match status" value="1"/>
</dbReference>
<dbReference type="SUPFAM" id="SSF47384">
    <property type="entry name" value="Homodimeric domain of signal transducing histidine kinase"/>
    <property type="match status" value="1"/>
</dbReference>
<dbReference type="PROSITE" id="PS50112">
    <property type="entry name" value="PAS"/>
    <property type="match status" value="2"/>
</dbReference>
<dbReference type="NCBIfam" id="TIGR00229">
    <property type="entry name" value="sensory_box"/>
    <property type="match status" value="2"/>
</dbReference>
<dbReference type="AlphaFoldDB" id="A0A7W7Y4N1"/>
<dbReference type="InterPro" id="IPR036890">
    <property type="entry name" value="HATPase_C_sf"/>
</dbReference>
<dbReference type="Gene3D" id="3.30.565.10">
    <property type="entry name" value="Histidine kinase-like ATPase, C-terminal domain"/>
    <property type="match status" value="1"/>
</dbReference>
<organism evidence="7 8">
    <name type="scientific">Desulfurispira natronophila</name>
    <dbReference type="NCBI Taxonomy" id="682562"/>
    <lineage>
        <taxon>Bacteria</taxon>
        <taxon>Pseudomonadati</taxon>
        <taxon>Chrysiogenota</taxon>
        <taxon>Chrysiogenia</taxon>
        <taxon>Chrysiogenales</taxon>
        <taxon>Chrysiogenaceae</taxon>
        <taxon>Desulfurispira</taxon>
    </lineage>
</organism>
<evidence type="ECO:0000259" key="6">
    <source>
        <dbReference type="PROSITE" id="PS50112"/>
    </source>
</evidence>
<dbReference type="Pfam" id="PF08448">
    <property type="entry name" value="PAS_4"/>
    <property type="match status" value="1"/>
</dbReference>
<dbReference type="PANTHER" id="PTHR43065:SF42">
    <property type="entry name" value="TWO-COMPONENT SENSOR PPRA"/>
    <property type="match status" value="1"/>
</dbReference>
<dbReference type="CDD" id="cd00082">
    <property type="entry name" value="HisKA"/>
    <property type="match status" value="1"/>
</dbReference>
<dbReference type="InterPro" id="IPR000014">
    <property type="entry name" value="PAS"/>
</dbReference>
<dbReference type="GO" id="GO:0000155">
    <property type="term" value="F:phosphorelay sensor kinase activity"/>
    <property type="evidence" value="ECO:0007669"/>
    <property type="project" value="InterPro"/>
</dbReference>
<dbReference type="InterPro" id="IPR003594">
    <property type="entry name" value="HATPase_dom"/>
</dbReference>
<dbReference type="Gene3D" id="3.30.450.20">
    <property type="entry name" value="PAS domain"/>
    <property type="match status" value="2"/>
</dbReference>
<evidence type="ECO:0000256" key="3">
    <source>
        <dbReference type="ARBA" id="ARBA00022553"/>
    </source>
</evidence>
<protein>
    <recommendedName>
        <fullName evidence="2">histidine kinase</fullName>
        <ecNumber evidence="2">2.7.13.3</ecNumber>
    </recommendedName>
</protein>
<comment type="catalytic activity">
    <reaction evidence="1">
        <text>ATP + protein L-histidine = ADP + protein N-phospho-L-histidine.</text>
        <dbReference type="EC" id="2.7.13.3"/>
    </reaction>
</comment>
<keyword evidence="3" id="KW-0597">Phosphoprotein</keyword>
<feature type="domain" description="PAS" evidence="6">
    <location>
        <begin position="134"/>
        <end position="180"/>
    </location>
</feature>
<reference evidence="7 8" key="1">
    <citation type="submission" date="2020-08" db="EMBL/GenBank/DDBJ databases">
        <title>Genomic Encyclopedia of Type Strains, Phase IV (KMG-IV): sequencing the most valuable type-strain genomes for metagenomic binning, comparative biology and taxonomic classification.</title>
        <authorList>
            <person name="Goeker M."/>
        </authorList>
    </citation>
    <scope>NUCLEOTIDE SEQUENCE [LARGE SCALE GENOMIC DNA]</scope>
    <source>
        <strain evidence="7 8">DSM 22071</strain>
    </source>
</reference>
<dbReference type="RefSeq" id="WP_183731740.1">
    <property type="nucleotide sequence ID" value="NZ_JACHID010000007.1"/>
</dbReference>
<dbReference type="PANTHER" id="PTHR43065">
    <property type="entry name" value="SENSOR HISTIDINE KINASE"/>
    <property type="match status" value="1"/>
</dbReference>
<dbReference type="Gene3D" id="1.10.287.130">
    <property type="match status" value="1"/>
</dbReference>
<dbReference type="PROSITE" id="PS50109">
    <property type="entry name" value="HIS_KIN"/>
    <property type="match status" value="1"/>
</dbReference>
<dbReference type="EC" id="2.7.13.3" evidence="2"/>
<gene>
    <name evidence="7" type="ORF">HNR37_001328</name>
</gene>